<evidence type="ECO:0000313" key="2">
    <source>
        <dbReference type="Proteomes" id="UP001055072"/>
    </source>
</evidence>
<evidence type="ECO:0000313" key="1">
    <source>
        <dbReference type="EMBL" id="KAI0092926.1"/>
    </source>
</evidence>
<comment type="caution">
    <text evidence="1">The sequence shown here is derived from an EMBL/GenBank/DDBJ whole genome shotgun (WGS) entry which is preliminary data.</text>
</comment>
<gene>
    <name evidence="1" type="ORF">BDY19DRAFT_902769</name>
</gene>
<organism evidence="1 2">
    <name type="scientific">Irpex rosettiformis</name>
    <dbReference type="NCBI Taxonomy" id="378272"/>
    <lineage>
        <taxon>Eukaryota</taxon>
        <taxon>Fungi</taxon>
        <taxon>Dikarya</taxon>
        <taxon>Basidiomycota</taxon>
        <taxon>Agaricomycotina</taxon>
        <taxon>Agaricomycetes</taxon>
        <taxon>Polyporales</taxon>
        <taxon>Irpicaceae</taxon>
        <taxon>Irpex</taxon>
    </lineage>
</organism>
<dbReference type="EMBL" id="MU274902">
    <property type="protein sequence ID" value="KAI0092926.1"/>
    <property type="molecule type" value="Genomic_DNA"/>
</dbReference>
<dbReference type="Proteomes" id="UP001055072">
    <property type="component" value="Unassembled WGS sequence"/>
</dbReference>
<keyword evidence="2" id="KW-1185">Reference proteome</keyword>
<sequence>MSEQNASSEPLFTFGRAERHRRKRAGVEMVTKGRASSWEQRYLSMLRVTVTKCLRQPRTQDRKKQDESWGAHSTIDGKYLPCFAWPPVTTWHIVQEKGDIGKFQPKSQRAFKEGQLLAHDESKKNPFHGSVCWDLRQTEAVVRVFLDIHARRVKARLDYPDLFSRVFLLQTT</sequence>
<proteinExistence type="predicted"/>
<name>A0ACB8UF78_9APHY</name>
<protein>
    <submittedName>
        <fullName evidence="1">Uncharacterized protein</fullName>
    </submittedName>
</protein>
<accession>A0ACB8UF78</accession>
<reference evidence="1" key="1">
    <citation type="journal article" date="2021" name="Environ. Microbiol.">
        <title>Gene family expansions and transcriptome signatures uncover fungal adaptations to wood decay.</title>
        <authorList>
            <person name="Hage H."/>
            <person name="Miyauchi S."/>
            <person name="Viragh M."/>
            <person name="Drula E."/>
            <person name="Min B."/>
            <person name="Chaduli D."/>
            <person name="Navarro D."/>
            <person name="Favel A."/>
            <person name="Norest M."/>
            <person name="Lesage-Meessen L."/>
            <person name="Balint B."/>
            <person name="Merenyi Z."/>
            <person name="de Eugenio L."/>
            <person name="Morin E."/>
            <person name="Martinez A.T."/>
            <person name="Baldrian P."/>
            <person name="Stursova M."/>
            <person name="Martinez M.J."/>
            <person name="Novotny C."/>
            <person name="Magnuson J.K."/>
            <person name="Spatafora J.W."/>
            <person name="Maurice S."/>
            <person name="Pangilinan J."/>
            <person name="Andreopoulos W."/>
            <person name="LaButti K."/>
            <person name="Hundley H."/>
            <person name="Na H."/>
            <person name="Kuo A."/>
            <person name="Barry K."/>
            <person name="Lipzen A."/>
            <person name="Henrissat B."/>
            <person name="Riley R."/>
            <person name="Ahrendt S."/>
            <person name="Nagy L.G."/>
            <person name="Grigoriev I.V."/>
            <person name="Martin F."/>
            <person name="Rosso M.N."/>
        </authorList>
    </citation>
    <scope>NUCLEOTIDE SEQUENCE</scope>
    <source>
        <strain evidence="1">CBS 384.51</strain>
    </source>
</reference>